<dbReference type="EMBL" id="WOWS01000001">
    <property type="protein sequence ID" value="MUU77646.1"/>
    <property type="molecule type" value="Genomic_DNA"/>
</dbReference>
<gene>
    <name evidence="1" type="ORF">GN138_04250</name>
</gene>
<evidence type="ECO:0008006" key="3">
    <source>
        <dbReference type="Google" id="ProtNLM"/>
    </source>
</evidence>
<accession>A0A6L6U7T7</accession>
<comment type="caution">
    <text evidence="1">The sequence shown here is derived from an EMBL/GenBank/DDBJ whole genome shotgun (WGS) entry which is preliminary data.</text>
</comment>
<dbReference type="SUPFAM" id="SSF53756">
    <property type="entry name" value="UDP-Glycosyltransferase/glycogen phosphorylase"/>
    <property type="match status" value="1"/>
</dbReference>
<keyword evidence="2" id="KW-1185">Reference proteome</keyword>
<proteinExistence type="predicted"/>
<protein>
    <recommendedName>
        <fullName evidence="3">UDP-glycosyltransferase</fullName>
    </recommendedName>
</protein>
<evidence type="ECO:0000313" key="1">
    <source>
        <dbReference type="EMBL" id="MUU77646.1"/>
    </source>
</evidence>
<reference evidence="1 2" key="1">
    <citation type="submission" date="2019-12" db="EMBL/GenBank/DDBJ databases">
        <authorList>
            <person name="Li J."/>
        </authorList>
    </citation>
    <scope>NUCLEOTIDE SEQUENCE [LARGE SCALE GENOMIC DNA]</scope>
    <source>
        <strain evidence="1 2">HL2-2</strain>
    </source>
</reference>
<dbReference type="Proteomes" id="UP000478208">
    <property type="component" value="Unassembled WGS sequence"/>
</dbReference>
<organism evidence="1 2">
    <name type="scientific">Winogradskyella endarachnes</name>
    <dbReference type="NCBI Taxonomy" id="2681965"/>
    <lineage>
        <taxon>Bacteria</taxon>
        <taxon>Pseudomonadati</taxon>
        <taxon>Bacteroidota</taxon>
        <taxon>Flavobacteriia</taxon>
        <taxon>Flavobacteriales</taxon>
        <taxon>Flavobacteriaceae</taxon>
        <taxon>Winogradskyella</taxon>
    </lineage>
</organism>
<evidence type="ECO:0000313" key="2">
    <source>
        <dbReference type="Proteomes" id="UP000478208"/>
    </source>
</evidence>
<sequence length="462" mass="53886">MPKEKHILFLVPDGVGIKNYIYSNIIKELKENAKISIWSPLPIEAFADVKKIHNIDFQYKQIKLKPENIKTRLYREATTFARLIHNSKIQSNPSILTNWRPSKYSLKVKLLYKSAEILGSYLSKKYTKILHFEQKSRNNISSLTIDNYIKELEKLNPTSILITHQRVPGLMPICLAARKLNIKTFTAIFSWDNLPKAKLVVNSDYYIVWSEWMKAEMKTYYPEISENRVLLIGSPQFEFYLDKNRITPREEFAHIHGLDIHKKWICFSGDDQITSPFDNLFLDDIATSLESEKDDIQIIFRRCPVDFSTRYDSTLSKFNNLIVSIDPLWNNESNSGWVGYFPKYQDIDMQVNLAYHCSMVINLGSTMALDFSIYDKPCLYLNYNPAYSKVWSTEMIYSFQHFRSMNGLDAVGWLNDKDSIRNTVLKALNPKQEIAVDRKKWMEKLVLHPLDENSSKIAKALL</sequence>
<dbReference type="AlphaFoldDB" id="A0A6L6U7T7"/>
<name>A0A6L6U7T7_9FLAO</name>
<dbReference type="RefSeq" id="WP_157362431.1">
    <property type="nucleotide sequence ID" value="NZ_WOWS01000001.1"/>
</dbReference>